<name>A0A5D2HVB9_GOSTO</name>
<organism evidence="1 2">
    <name type="scientific">Gossypium tomentosum</name>
    <name type="common">Hawaiian cotton</name>
    <name type="synonym">Gossypium sandvicense</name>
    <dbReference type="NCBI Taxonomy" id="34277"/>
    <lineage>
        <taxon>Eukaryota</taxon>
        <taxon>Viridiplantae</taxon>
        <taxon>Streptophyta</taxon>
        <taxon>Embryophyta</taxon>
        <taxon>Tracheophyta</taxon>
        <taxon>Spermatophyta</taxon>
        <taxon>Magnoliopsida</taxon>
        <taxon>eudicotyledons</taxon>
        <taxon>Gunneridae</taxon>
        <taxon>Pentapetalae</taxon>
        <taxon>rosids</taxon>
        <taxon>malvids</taxon>
        <taxon>Malvales</taxon>
        <taxon>Malvaceae</taxon>
        <taxon>Malvoideae</taxon>
        <taxon>Gossypium</taxon>
    </lineage>
</organism>
<keyword evidence="2" id="KW-1185">Reference proteome</keyword>
<evidence type="ECO:0000313" key="1">
    <source>
        <dbReference type="EMBL" id="TYH33960.1"/>
    </source>
</evidence>
<protein>
    <submittedName>
        <fullName evidence="1">Uncharacterized protein</fullName>
    </submittedName>
</protein>
<proteinExistence type="predicted"/>
<evidence type="ECO:0000313" key="2">
    <source>
        <dbReference type="Proteomes" id="UP000322667"/>
    </source>
</evidence>
<gene>
    <name evidence="1" type="ORF">ES332_D13G095400v1</name>
</gene>
<sequence>MAKTPLSAIQETSYLPKSYLLNFTVSLQNTSSSGTPSPLTRTRPFSYTSATVNSPFLIYQKLYCMRCFLNPKSRMLVTFSIFRHCMSHFISFPRYMLKTQVF</sequence>
<dbReference type="AlphaFoldDB" id="A0A5D2HVB9"/>
<reference evidence="1 2" key="1">
    <citation type="submission" date="2019-07" db="EMBL/GenBank/DDBJ databases">
        <title>WGS assembly of Gossypium tomentosum.</title>
        <authorList>
            <person name="Chen Z.J."/>
            <person name="Sreedasyam A."/>
            <person name="Ando A."/>
            <person name="Song Q."/>
            <person name="De L."/>
            <person name="Hulse-Kemp A."/>
            <person name="Ding M."/>
            <person name="Ye W."/>
            <person name="Kirkbride R."/>
            <person name="Jenkins J."/>
            <person name="Plott C."/>
            <person name="Lovell J."/>
            <person name="Lin Y.-M."/>
            <person name="Vaughn R."/>
            <person name="Liu B."/>
            <person name="Li W."/>
            <person name="Simpson S."/>
            <person name="Scheffler B."/>
            <person name="Saski C."/>
            <person name="Grover C."/>
            <person name="Hu G."/>
            <person name="Conover J."/>
            <person name="Carlson J."/>
            <person name="Shu S."/>
            <person name="Boston L."/>
            <person name="Williams M."/>
            <person name="Peterson D."/>
            <person name="Mcgee K."/>
            <person name="Jones D."/>
            <person name="Wendel J."/>
            <person name="Stelly D."/>
            <person name="Grimwood J."/>
            <person name="Schmutz J."/>
        </authorList>
    </citation>
    <scope>NUCLEOTIDE SEQUENCE [LARGE SCALE GENOMIC DNA]</scope>
    <source>
        <strain evidence="1">7179.01</strain>
    </source>
</reference>
<dbReference type="Proteomes" id="UP000322667">
    <property type="component" value="Chromosome D13"/>
</dbReference>
<dbReference type="EMBL" id="CM017635">
    <property type="protein sequence ID" value="TYH33960.1"/>
    <property type="molecule type" value="Genomic_DNA"/>
</dbReference>
<accession>A0A5D2HVB9</accession>